<comment type="pathway">
    <text evidence="6">Cell wall biogenesis; poly(ribitol phosphate) teichoic acid biosynthesis.</text>
</comment>
<dbReference type="GO" id="GO:0050256">
    <property type="term" value="F:ribitol-5-phosphate 2-dehydrogenase [NAD(P)+] activity"/>
    <property type="evidence" value="ECO:0007669"/>
    <property type="project" value="UniProtKB-UniRule"/>
</dbReference>
<dbReference type="InterPro" id="IPR013154">
    <property type="entry name" value="ADH-like_N"/>
</dbReference>
<dbReference type="Gene3D" id="3.90.180.10">
    <property type="entry name" value="Medium-chain alcohol dehydrogenases, catalytic domain"/>
    <property type="match status" value="1"/>
</dbReference>
<evidence type="ECO:0000256" key="1">
    <source>
        <dbReference type="ARBA" id="ARBA00001947"/>
    </source>
</evidence>
<dbReference type="SUPFAM" id="SSF51735">
    <property type="entry name" value="NAD(P)-binding Rossmann-fold domains"/>
    <property type="match status" value="1"/>
</dbReference>
<evidence type="ECO:0000256" key="5">
    <source>
        <dbReference type="ARBA" id="ARBA00023002"/>
    </source>
</evidence>
<feature type="binding site" evidence="6">
    <location>
        <position position="145"/>
    </location>
    <ligand>
        <name>Zn(2+)</name>
        <dbReference type="ChEBI" id="CHEBI:29105"/>
        <note>catalytic</note>
    </ligand>
</feature>
<feature type="binding site" evidence="6">
    <location>
        <position position="65"/>
    </location>
    <ligand>
        <name>Zn(2+)</name>
        <dbReference type="ChEBI" id="CHEBI:29105"/>
        <note>catalytic</note>
    </ligand>
</feature>
<dbReference type="EC" id="1.1.1.405" evidence="6"/>
<reference evidence="10 12" key="1">
    <citation type="submission" date="2016-09" db="EMBL/GenBank/DDBJ databases">
        <authorList>
            <consortium name="Pathogen Informatics"/>
        </authorList>
    </citation>
    <scope>NUCLEOTIDE SEQUENCE [LARGE SCALE GENOMIC DNA]</scope>
    <source>
        <strain evidence="10 12">82B</strain>
    </source>
</reference>
<comment type="similarity">
    <text evidence="2 6">Belongs to the zinc-containing alcohol dehydrogenase family.</text>
</comment>
<dbReference type="OrthoDB" id="1700359at2"/>
<dbReference type="RefSeq" id="WP_069994527.1">
    <property type="nucleotide sequence ID" value="NZ_FMPG01000002.1"/>
</dbReference>
<evidence type="ECO:0000256" key="2">
    <source>
        <dbReference type="ARBA" id="ARBA00008072"/>
    </source>
</evidence>
<dbReference type="Proteomes" id="UP000095768">
    <property type="component" value="Unassembled WGS sequence"/>
</dbReference>
<dbReference type="Pfam" id="PF00107">
    <property type="entry name" value="ADH_zinc_N"/>
    <property type="match status" value="1"/>
</dbReference>
<name>A0A1D4J4N3_9STAP</name>
<comment type="cofactor">
    <cofactor evidence="1 6">
        <name>Zn(2+)</name>
        <dbReference type="ChEBI" id="CHEBI:29105"/>
    </cofactor>
</comment>
<dbReference type="InterPro" id="IPR036291">
    <property type="entry name" value="NAD(P)-bd_dom_sf"/>
</dbReference>
<dbReference type="Gene3D" id="3.40.50.720">
    <property type="entry name" value="NAD(P)-binding Rossmann-like Domain"/>
    <property type="match status" value="1"/>
</dbReference>
<dbReference type="GO" id="GO:1902012">
    <property type="term" value="P:poly(ribitol phosphate) teichoic acid biosynthetic process"/>
    <property type="evidence" value="ECO:0007669"/>
    <property type="project" value="UniProtKB-UniRule"/>
</dbReference>
<evidence type="ECO:0000256" key="4">
    <source>
        <dbReference type="ARBA" id="ARBA00022833"/>
    </source>
</evidence>
<dbReference type="InterPro" id="IPR013149">
    <property type="entry name" value="ADH-like_C"/>
</dbReference>
<dbReference type="InterPro" id="IPR011032">
    <property type="entry name" value="GroES-like_sf"/>
</dbReference>
<dbReference type="GO" id="GO:0071555">
    <property type="term" value="P:cell wall organization"/>
    <property type="evidence" value="ECO:0007669"/>
    <property type="project" value="UniProtKB-KW"/>
</dbReference>
<evidence type="ECO:0000313" key="9">
    <source>
        <dbReference type="EMBL" id="SCS38296.1"/>
    </source>
</evidence>
<dbReference type="EMBL" id="FMPG01000002">
    <property type="protein sequence ID" value="SCS56558.1"/>
    <property type="molecule type" value="Genomic_DNA"/>
</dbReference>
<accession>A0A1D4J4N3</accession>
<dbReference type="Proteomes" id="UP000095412">
    <property type="component" value="Unassembled WGS sequence"/>
</dbReference>
<feature type="binding site" evidence="6">
    <location>
        <position position="64"/>
    </location>
    <ligand>
        <name>Zn(2+)</name>
        <dbReference type="ChEBI" id="CHEBI:29105"/>
        <note>catalytic</note>
    </ligand>
</feature>
<reference evidence="9 11" key="2">
    <citation type="submission" date="2016-09" db="EMBL/GenBank/DDBJ databases">
        <authorList>
            <consortium name="Pathogen Informatics"/>
            <person name="Sun Q."/>
            <person name="Inoue M."/>
        </authorList>
    </citation>
    <scope>NUCLEOTIDE SEQUENCE [LARGE SCALE GENOMIC DNA]</scope>
    <source>
        <strain evidence="9 11">82C</strain>
    </source>
</reference>
<evidence type="ECO:0000313" key="10">
    <source>
        <dbReference type="EMBL" id="SCS56558.1"/>
    </source>
</evidence>
<dbReference type="HAMAP" id="MF_02069">
    <property type="entry name" value="TarJ"/>
    <property type="match status" value="1"/>
</dbReference>
<sequence length="342" mass="38557">MINQVYQLVAPRQFEVTYNNEDVKSNKVIIRPLYLSICAADQRYYTGSRDEKVLKKKLPMSLIHEGVGEVVYDSQGIYEIGTKVILVPNTPIEKDDVIAENYLPSSKFRSSGFDGFMQDYVFMDHDRVVEIDESIEDLSTIAYSELVSVSWHAIQRFERKSNANKNSFGIWGDGNLGYITAILLRKLYPNAEISVFGKTDYKLSHFSFVDHIYHIHDVPDDVTFDHGFECVGGKGSQSAVNQIIDIIAPEGTICLLGVSEYPIEVNTRLVLEKGITLSGSSRSGAQDFRDIAEFYKNNPDVVEKLSLLKGSEFEVKTINDAVKAFETDLSTSWGKTVIKWTM</sequence>
<keyword evidence="6" id="KW-0777">Teichoic acid biosynthesis</keyword>
<dbReference type="EMBL" id="FMPI01000002">
    <property type="protein sequence ID" value="SCS38296.1"/>
    <property type="molecule type" value="Genomic_DNA"/>
</dbReference>
<evidence type="ECO:0000313" key="12">
    <source>
        <dbReference type="Proteomes" id="UP000095768"/>
    </source>
</evidence>
<dbReference type="Pfam" id="PF08240">
    <property type="entry name" value="ADH_N"/>
    <property type="match status" value="1"/>
</dbReference>
<feature type="domain" description="Alcohol dehydrogenase-like C-terminal" evidence="7">
    <location>
        <begin position="214"/>
        <end position="295"/>
    </location>
</feature>
<evidence type="ECO:0000256" key="3">
    <source>
        <dbReference type="ARBA" id="ARBA00022723"/>
    </source>
</evidence>
<keyword evidence="11" id="KW-1185">Reference proteome</keyword>
<gene>
    <name evidence="10" type="primary">gutB</name>
    <name evidence="6" type="synonym">tarJ</name>
    <name evidence="10" type="ORF">SAMEA2297795_00708</name>
    <name evidence="9" type="ORF">SAMEA2297796_00385</name>
</gene>
<evidence type="ECO:0000256" key="6">
    <source>
        <dbReference type="HAMAP-Rule" id="MF_02069"/>
    </source>
</evidence>
<dbReference type="AlphaFoldDB" id="A0A1D4J4N3"/>
<dbReference type="SUPFAM" id="SSF50129">
    <property type="entry name" value="GroES-like"/>
    <property type="match status" value="1"/>
</dbReference>
<evidence type="ECO:0000259" key="8">
    <source>
        <dbReference type="Pfam" id="PF08240"/>
    </source>
</evidence>
<dbReference type="InterPro" id="IPR034710">
    <property type="entry name" value="TarJ"/>
</dbReference>
<keyword evidence="4 6" id="KW-0862">Zinc</keyword>
<dbReference type="UniPathway" id="UPA00790"/>
<dbReference type="PANTHER" id="PTHR43350">
    <property type="entry name" value="NAD-DEPENDENT ALCOHOL DEHYDROGENASE"/>
    <property type="match status" value="1"/>
</dbReference>
<comment type="catalytic activity">
    <reaction evidence="6">
        <text>D-ribitol 5-phosphate + NADP(+) = D-ribulose 5-phosphate + NADPH + H(+)</text>
        <dbReference type="Rhea" id="RHEA:19921"/>
        <dbReference type="ChEBI" id="CHEBI:15378"/>
        <dbReference type="ChEBI" id="CHEBI:57695"/>
        <dbReference type="ChEBI" id="CHEBI:57783"/>
        <dbReference type="ChEBI" id="CHEBI:58121"/>
        <dbReference type="ChEBI" id="CHEBI:58349"/>
        <dbReference type="EC" id="1.1.1.405"/>
    </reaction>
</comment>
<protein>
    <recommendedName>
        <fullName evidence="6">Ribulose-5-phosphate reductase</fullName>
        <shortName evidence="6">Ribulose-5-P reductase</shortName>
        <ecNumber evidence="6">1.1.1.405</ecNumber>
    </recommendedName>
    <alternativeName>
        <fullName evidence="6">Ribitol-5-phosphate dehydrogenase</fullName>
    </alternativeName>
</protein>
<keyword evidence="5 6" id="KW-0560">Oxidoreductase</keyword>
<dbReference type="PANTHER" id="PTHR43350:SF19">
    <property type="entry name" value="D-GULOSIDE 3-DEHYDROGENASE"/>
    <property type="match status" value="1"/>
</dbReference>
<feature type="binding site" evidence="6">
    <location>
        <position position="38"/>
    </location>
    <ligand>
        <name>Zn(2+)</name>
        <dbReference type="ChEBI" id="CHEBI:29105"/>
        <note>catalytic</note>
    </ligand>
</feature>
<keyword evidence="6" id="KW-0521">NADP</keyword>
<organism evidence="10 12">
    <name type="scientific">Staphylococcus caeli</name>
    <dbReference type="NCBI Taxonomy" id="2201815"/>
    <lineage>
        <taxon>Bacteria</taxon>
        <taxon>Bacillati</taxon>
        <taxon>Bacillota</taxon>
        <taxon>Bacilli</taxon>
        <taxon>Bacillales</taxon>
        <taxon>Staphylococcaceae</taxon>
        <taxon>Staphylococcus</taxon>
    </lineage>
</organism>
<evidence type="ECO:0000313" key="11">
    <source>
        <dbReference type="Proteomes" id="UP000095412"/>
    </source>
</evidence>
<keyword evidence="6" id="KW-0961">Cell wall biogenesis/degradation</keyword>
<comment type="function">
    <text evidence="6">Catalyzes the NADPH dependent reduction of D-ribulose 5-phosphate to D-ribitol 5-phosphate.</text>
</comment>
<evidence type="ECO:0000259" key="7">
    <source>
        <dbReference type="Pfam" id="PF00107"/>
    </source>
</evidence>
<keyword evidence="3 6" id="KW-0479">Metal-binding</keyword>
<feature type="domain" description="Alcohol dehydrogenase-like N-terminal" evidence="8">
    <location>
        <begin position="25"/>
        <end position="132"/>
    </location>
</feature>
<proteinExistence type="inferred from homology"/>
<dbReference type="GO" id="GO:0008270">
    <property type="term" value="F:zinc ion binding"/>
    <property type="evidence" value="ECO:0007669"/>
    <property type="project" value="UniProtKB-UniRule"/>
</dbReference>